<proteinExistence type="predicted"/>
<dbReference type="Proteomes" id="UP000290904">
    <property type="component" value="Segment"/>
</dbReference>
<sequence length="317" mass="34770">MPLSHSRATGRRHAVDMCSATASAASTVTNTLRPLSATTVLVSQVTGAAQPGHCTCVVAGGFMRASWWCGESGRCFVRRRLGEQLAQLAVEARKAAVLSRVERPTQRAGVETLHVLELLAAVVGQVAVQRAPLRRVGRIHILEQFEHLGHAATVDLDRDMQLVADRFLDAVRLQAGSRQRQRLKPPAAVALHARQPNVVVERAAERGRRGVDRLGHEKVVVEDHDAIAQVVTLDGEPNVVVDVRVRARAFVALDVLDVAHPRRHVADDHNPVVREVLCEAAQAVAQLVVLVARPHRVDHVHQPCWSPFSARRWRARA</sequence>
<name>A0A410T7T0_9CAUD</name>
<reference evidence="1 2" key="1">
    <citation type="submission" date="2018-11" db="EMBL/GenBank/DDBJ databases">
        <authorList>
            <person name="Teng T."/>
        </authorList>
    </citation>
    <scope>NUCLEOTIDE SEQUENCE [LARGE SCALE GENOMIC DNA]</scope>
</reference>
<protein>
    <submittedName>
        <fullName evidence="1">Uncharacterized protein</fullName>
    </submittedName>
</protein>
<evidence type="ECO:0000313" key="2">
    <source>
        <dbReference type="Proteomes" id="UP000290904"/>
    </source>
</evidence>
<keyword evidence="2" id="KW-1185">Reference proteome</keyword>
<dbReference type="EMBL" id="MK224497">
    <property type="protein sequence ID" value="QAU05028.1"/>
    <property type="molecule type" value="Genomic_DNA"/>
</dbReference>
<evidence type="ECO:0000313" key="1">
    <source>
        <dbReference type="EMBL" id="QAU05028.1"/>
    </source>
</evidence>
<gene>
    <name evidence="1" type="ORF">Henu3_gp101</name>
</gene>
<organism evidence="1 2">
    <name type="scientific">Mycobacterium phage Henu3</name>
    <dbReference type="NCBI Taxonomy" id="2492961"/>
    <lineage>
        <taxon>Viruses</taxon>
        <taxon>Duplodnaviria</taxon>
        <taxon>Heunggongvirae</taxon>
        <taxon>Uroviricota</taxon>
        <taxon>Caudoviricetes</taxon>
        <taxon>Weiservirinae</taxon>
        <taxon>Fionnbharthvirus</taxon>
        <taxon>Fionnbharthvirus henu3</taxon>
    </lineage>
</organism>
<accession>A0A410T7T0</accession>